<evidence type="ECO:0000313" key="2">
    <source>
        <dbReference type="Proteomes" id="UP000177871"/>
    </source>
</evidence>
<evidence type="ECO:0000313" key="1">
    <source>
        <dbReference type="EMBL" id="OGG19393.1"/>
    </source>
</evidence>
<protein>
    <submittedName>
        <fullName evidence="1">Uncharacterized protein</fullName>
    </submittedName>
</protein>
<dbReference type="Proteomes" id="UP000177871">
    <property type="component" value="Unassembled WGS sequence"/>
</dbReference>
<organism evidence="1 2">
    <name type="scientific">Candidatus Gottesmanbacteria bacterium RIFCSPHIGHO2_01_FULL_47_48</name>
    <dbReference type="NCBI Taxonomy" id="1798381"/>
    <lineage>
        <taxon>Bacteria</taxon>
        <taxon>Candidatus Gottesmaniibacteriota</taxon>
    </lineage>
</organism>
<dbReference type="EMBL" id="MFJK01000007">
    <property type="protein sequence ID" value="OGG19393.1"/>
    <property type="molecule type" value="Genomic_DNA"/>
</dbReference>
<sequence length="89" mass="10586">MDFTPHTSEGRQLAQERIGLTGRKYQEVTFDQEFGLARKSVLETCTPNVVLRRTEWDPKGDDTWPTKEERYVRLPPEDFEEEYSRHEPK</sequence>
<comment type="caution">
    <text evidence="1">The sequence shown here is derived from an EMBL/GenBank/DDBJ whole genome shotgun (WGS) entry which is preliminary data.</text>
</comment>
<reference evidence="1 2" key="1">
    <citation type="journal article" date="2016" name="Nat. Commun.">
        <title>Thousands of microbial genomes shed light on interconnected biogeochemical processes in an aquifer system.</title>
        <authorList>
            <person name="Anantharaman K."/>
            <person name="Brown C.T."/>
            <person name="Hug L.A."/>
            <person name="Sharon I."/>
            <person name="Castelle C.J."/>
            <person name="Probst A.J."/>
            <person name="Thomas B.C."/>
            <person name="Singh A."/>
            <person name="Wilkins M.J."/>
            <person name="Karaoz U."/>
            <person name="Brodie E.L."/>
            <person name="Williams K.H."/>
            <person name="Hubbard S.S."/>
            <person name="Banfield J.F."/>
        </authorList>
    </citation>
    <scope>NUCLEOTIDE SEQUENCE [LARGE SCALE GENOMIC DNA]</scope>
</reference>
<gene>
    <name evidence="1" type="ORF">A2721_02600</name>
</gene>
<accession>A0A1F6A3Y5</accession>
<name>A0A1F6A3Y5_9BACT</name>
<proteinExistence type="predicted"/>
<dbReference type="AlphaFoldDB" id="A0A1F6A3Y5"/>